<reference evidence="1 2" key="1">
    <citation type="submission" date="2015-01" db="EMBL/GenBank/DDBJ databases">
        <title>Evolution of Trichinella species and genotypes.</title>
        <authorList>
            <person name="Korhonen P.K."/>
            <person name="Edoardo P."/>
            <person name="Giuseppe L.R."/>
            <person name="Gasser R.B."/>
        </authorList>
    </citation>
    <scope>NUCLEOTIDE SEQUENCE [LARGE SCALE GENOMIC DNA]</scope>
    <source>
        <strain evidence="1">ISS13</strain>
    </source>
</reference>
<gene>
    <name evidence="1" type="ORF">T4A_10547</name>
</gene>
<name>A0A0V1DQ56_TRIPS</name>
<organism evidence="1 2">
    <name type="scientific">Trichinella pseudospiralis</name>
    <name type="common">Parasitic roundworm</name>
    <dbReference type="NCBI Taxonomy" id="6337"/>
    <lineage>
        <taxon>Eukaryota</taxon>
        <taxon>Metazoa</taxon>
        <taxon>Ecdysozoa</taxon>
        <taxon>Nematoda</taxon>
        <taxon>Enoplea</taxon>
        <taxon>Dorylaimia</taxon>
        <taxon>Trichinellida</taxon>
        <taxon>Trichinellidae</taxon>
        <taxon>Trichinella</taxon>
    </lineage>
</organism>
<dbReference type="AlphaFoldDB" id="A0A0V1DQ56"/>
<dbReference type="EMBL" id="JYDR01000956">
    <property type="protein sequence ID" value="KRY63711.1"/>
    <property type="molecule type" value="Genomic_DNA"/>
</dbReference>
<dbReference type="Proteomes" id="UP000054632">
    <property type="component" value="Unassembled WGS sequence"/>
</dbReference>
<comment type="caution">
    <text evidence="1">The sequence shown here is derived from an EMBL/GenBank/DDBJ whole genome shotgun (WGS) entry which is preliminary data.</text>
</comment>
<sequence length="57" mass="6578">MGIMGKANVGVNLFHNYWIVFAKTLQTPTKFRNFRDKIFIPKITGVNLYRSGIMSEL</sequence>
<proteinExistence type="predicted"/>
<evidence type="ECO:0000313" key="1">
    <source>
        <dbReference type="EMBL" id="KRY63711.1"/>
    </source>
</evidence>
<accession>A0A0V1DQ56</accession>
<evidence type="ECO:0000313" key="2">
    <source>
        <dbReference type="Proteomes" id="UP000054632"/>
    </source>
</evidence>
<protein>
    <submittedName>
        <fullName evidence="1">Uncharacterized protein</fullName>
    </submittedName>
</protein>